<comment type="caution">
    <text evidence="8">The sequence shown here is derived from an EMBL/GenBank/DDBJ whole genome shotgun (WGS) entry which is preliminary data.</text>
</comment>
<dbReference type="InterPro" id="IPR000768">
    <property type="entry name" value="ART"/>
</dbReference>
<name>A0A819RKT9_9BILA</name>
<dbReference type="AlphaFoldDB" id="A0A819RKT9"/>
<proteinExistence type="inferred from homology"/>
<dbReference type="GO" id="GO:0016779">
    <property type="term" value="F:nucleotidyltransferase activity"/>
    <property type="evidence" value="ECO:0007669"/>
    <property type="project" value="UniProtKB-KW"/>
</dbReference>
<evidence type="ECO:0000256" key="3">
    <source>
        <dbReference type="ARBA" id="ARBA00022679"/>
    </source>
</evidence>
<dbReference type="InterPro" id="IPR004170">
    <property type="entry name" value="WWE_dom"/>
</dbReference>
<evidence type="ECO:0000256" key="6">
    <source>
        <dbReference type="RuleBase" id="RU361228"/>
    </source>
</evidence>
<accession>A0A819RKT9</accession>
<organism evidence="8 9">
    <name type="scientific">Adineta steineri</name>
    <dbReference type="NCBI Taxonomy" id="433720"/>
    <lineage>
        <taxon>Eukaryota</taxon>
        <taxon>Metazoa</taxon>
        <taxon>Spiralia</taxon>
        <taxon>Gnathifera</taxon>
        <taxon>Rotifera</taxon>
        <taxon>Eurotatoria</taxon>
        <taxon>Bdelloidea</taxon>
        <taxon>Adinetida</taxon>
        <taxon>Adinetidae</taxon>
        <taxon>Adineta</taxon>
    </lineage>
</organism>
<evidence type="ECO:0000256" key="4">
    <source>
        <dbReference type="ARBA" id="ARBA00022695"/>
    </source>
</evidence>
<evidence type="ECO:0000313" key="9">
    <source>
        <dbReference type="Proteomes" id="UP000663881"/>
    </source>
</evidence>
<dbReference type="Gene3D" id="3.30.720.50">
    <property type="match status" value="1"/>
</dbReference>
<gene>
    <name evidence="8" type="ORF">OKA104_LOCUS32339</name>
</gene>
<dbReference type="Pfam" id="PF02825">
    <property type="entry name" value="WWE"/>
    <property type="match status" value="1"/>
</dbReference>
<evidence type="ECO:0000256" key="1">
    <source>
        <dbReference type="ARBA" id="ARBA00009558"/>
    </source>
</evidence>
<keyword evidence="6" id="KW-0521">NADP</keyword>
<evidence type="ECO:0000256" key="2">
    <source>
        <dbReference type="ARBA" id="ARBA00022676"/>
    </source>
</evidence>
<dbReference type="Proteomes" id="UP000663881">
    <property type="component" value="Unassembled WGS sequence"/>
</dbReference>
<dbReference type="SUPFAM" id="SSF117839">
    <property type="entry name" value="WWE domain"/>
    <property type="match status" value="1"/>
</dbReference>
<dbReference type="PROSITE" id="PS50918">
    <property type="entry name" value="WWE"/>
    <property type="match status" value="1"/>
</dbReference>
<comment type="catalytic activity">
    <reaction evidence="5 6">
        <text>L-arginyl-[protein] + NAD(+) = N(omega)-(ADP-D-ribosyl)-L-arginyl-[protein] + nicotinamide + H(+)</text>
        <dbReference type="Rhea" id="RHEA:19149"/>
        <dbReference type="Rhea" id="RHEA-COMP:10532"/>
        <dbReference type="Rhea" id="RHEA-COMP:15087"/>
        <dbReference type="ChEBI" id="CHEBI:15378"/>
        <dbReference type="ChEBI" id="CHEBI:17154"/>
        <dbReference type="ChEBI" id="CHEBI:29965"/>
        <dbReference type="ChEBI" id="CHEBI:57540"/>
        <dbReference type="ChEBI" id="CHEBI:142554"/>
        <dbReference type="EC" id="2.4.2.31"/>
    </reaction>
</comment>
<dbReference type="InterPro" id="IPR037197">
    <property type="entry name" value="WWE_dom_sf"/>
</dbReference>
<evidence type="ECO:0000256" key="5">
    <source>
        <dbReference type="ARBA" id="ARBA00047597"/>
    </source>
</evidence>
<keyword evidence="4" id="KW-0548">Nucleotidyltransferase</keyword>
<feature type="domain" description="WWE" evidence="7">
    <location>
        <begin position="488"/>
        <end position="569"/>
    </location>
</feature>
<protein>
    <recommendedName>
        <fullName evidence="6">NAD(P)(+)--arginine ADP-ribosyltransferase</fullName>
        <ecNumber evidence="6">2.4.2.31</ecNumber>
    </recommendedName>
    <alternativeName>
        <fullName evidence="6">Mono(ADP-ribosyl)transferase</fullName>
    </alternativeName>
</protein>
<dbReference type="EC" id="2.4.2.31" evidence="6"/>
<evidence type="ECO:0000259" key="7">
    <source>
        <dbReference type="PROSITE" id="PS50918"/>
    </source>
</evidence>
<dbReference type="Gene3D" id="3.90.176.10">
    <property type="entry name" value="Toxin ADP-ribosyltransferase, Chain A, domain 1"/>
    <property type="match status" value="1"/>
</dbReference>
<dbReference type="SUPFAM" id="SSF56399">
    <property type="entry name" value="ADP-ribosylation"/>
    <property type="match status" value="1"/>
</dbReference>
<evidence type="ECO:0000313" key="8">
    <source>
        <dbReference type="EMBL" id="CAF4043639.1"/>
    </source>
</evidence>
<keyword evidence="2 6" id="KW-0328">Glycosyltransferase</keyword>
<dbReference type="EMBL" id="CAJOAY010003864">
    <property type="protein sequence ID" value="CAF4043639.1"/>
    <property type="molecule type" value="Genomic_DNA"/>
</dbReference>
<keyword evidence="6" id="KW-0520">NAD</keyword>
<comment type="similarity">
    <text evidence="1 6">Belongs to the Arg-specific ADP-ribosyltransferase family.</text>
</comment>
<reference evidence="8" key="1">
    <citation type="submission" date="2021-02" db="EMBL/GenBank/DDBJ databases">
        <authorList>
            <person name="Nowell W R."/>
        </authorList>
    </citation>
    <scope>NUCLEOTIDE SEQUENCE</scope>
</reference>
<keyword evidence="3 6" id="KW-0808">Transferase</keyword>
<sequence>MNMVDVLYSLVDVTQRFNQLVFDPFYIRNLNLTSTTMKSFYDRIYSIDSQVLDRICKNILPRIFHQINKLIVEQYSMERVLYTIKYPELYSLTLMDFSEEVLFNYLTSDTILRKLLNEQITCLTIDVKDQPTEPSPDTLSIIFALILSLCKRLITLSFCQLNARSTHCTFDLSSINAKSSTLTTLKINVKTFDDCLYLLDGRFNCLSTLIVDVKIISSTSGTIDNIKKLPKLKHFSLLTYRHIFLYDDLIIPLLQRMINLEELILHLSIIRNNKNYIDGNQLYDDILVFMPRLNKFIFNIYTNVDKSNVGTVFSSNEDIQHSFRRKEYGLIRSYVENYTTENIRNCHIYSLPYEFKSRCHIYSLPYQFKNLLLLNNSFQGGISHTDYAEQFLVDKRCDLPFLLSLLIDYESLILVTNNFTNDATRPTCSKLTDLHQTVTKLPKRSSSSTSYDNTITSIKYHKYMCLLKYLRHENAYKNQRKLVRIMASAVPTTSNSLKAFEWMWQSNPNPWSKSELATWNYYSDIDNLIIEEAFSKKQQRAILDDYYINFNNNIQVSVSDSYKQRPVKRVVRKREGKHLREERFMGLPVASDRSFGGQYGWVSPFVIEVRIDLGLQPDELPSKRPDLIPMLVEKAAQGFIQEGEHIGEQQQAEELASLLREKKNKGMEEVWKRCAYLYSMECFLYKVLNATMRLVGSKEDQQIWRSKVRTLGPFCLLLWDDPFNERVKMDIELYRGANLTPEQIAKYEEMDRKHIEYGSLQAFTSCSRNRKKAENFGNAVFIMQVKFAFIADLSEFSAIRDEEEELIMPGVCFRVLCIRFDDTKKQHLIYLEIKQRWESKDKHVIQTDSNRTLLTDAFYADKPRVRTDRASADPRKRPNDFFLGNTFFSNIANVLCHMKDHIFLGNTENDLARRYLFDRDYADRDYSDRDYADRRQRLKDLFLRNADRDYTYRDYADRDYTDRRQRLNDLFLGNTEDDLARHYVFDRDGQWVEKD</sequence>
<dbReference type="GO" id="GO:0106274">
    <property type="term" value="F:NAD+-protein-arginine ADP-ribosyltransferase activity"/>
    <property type="evidence" value="ECO:0007669"/>
    <property type="project" value="UniProtKB-EC"/>
</dbReference>
<dbReference type="Pfam" id="PF01129">
    <property type="entry name" value="ART"/>
    <property type="match status" value="1"/>
</dbReference>